<feature type="region of interest" description="Disordered" evidence="3">
    <location>
        <begin position="1"/>
        <end position="42"/>
    </location>
</feature>
<dbReference type="VEuPathDB" id="TriTrypDB:LpyrH10_25_1640"/>
<comment type="caution">
    <text evidence="4">The sequence shown here is derived from an EMBL/GenBank/DDBJ whole genome shotgun (WGS) entry which is preliminary data.</text>
</comment>
<feature type="region of interest" description="Disordered" evidence="3">
    <location>
        <begin position="430"/>
        <end position="465"/>
    </location>
</feature>
<evidence type="ECO:0000256" key="2">
    <source>
        <dbReference type="ARBA" id="ARBA00022737"/>
    </source>
</evidence>
<dbReference type="RefSeq" id="XP_015653830.1">
    <property type="nucleotide sequence ID" value="XM_015807748.1"/>
</dbReference>
<feature type="region of interest" description="Disordered" evidence="3">
    <location>
        <begin position="503"/>
        <end position="562"/>
    </location>
</feature>
<keyword evidence="5" id="KW-1185">Reference proteome</keyword>
<keyword evidence="2" id="KW-0677">Repeat</keyword>
<dbReference type="AlphaFoldDB" id="A0A0N0DS34"/>
<name>A0A0N0DS34_LEPPY</name>
<dbReference type="InterPro" id="IPR001611">
    <property type="entry name" value="Leu-rich_rpt"/>
</dbReference>
<feature type="region of interest" description="Disordered" evidence="3">
    <location>
        <begin position="608"/>
        <end position="648"/>
    </location>
</feature>
<dbReference type="EMBL" id="LGTL01000025">
    <property type="protein sequence ID" value="KPA75390.1"/>
    <property type="molecule type" value="Genomic_DNA"/>
</dbReference>
<dbReference type="PROSITE" id="PS51450">
    <property type="entry name" value="LRR"/>
    <property type="match status" value="1"/>
</dbReference>
<dbReference type="PANTHER" id="PTHR15454:SF67">
    <property type="entry name" value="LEUCINE-RICH REPEAT PROTEIN (LRRP)"/>
    <property type="match status" value="1"/>
</dbReference>
<evidence type="ECO:0000256" key="1">
    <source>
        <dbReference type="ARBA" id="ARBA00022614"/>
    </source>
</evidence>
<keyword evidence="1" id="KW-0433">Leucine-rich repeat</keyword>
<gene>
    <name evidence="4" type="ORF">ABB37_08666</name>
</gene>
<organism evidence="4 5">
    <name type="scientific">Leptomonas pyrrhocoris</name>
    <name type="common">Firebug parasite</name>
    <dbReference type="NCBI Taxonomy" id="157538"/>
    <lineage>
        <taxon>Eukaryota</taxon>
        <taxon>Discoba</taxon>
        <taxon>Euglenozoa</taxon>
        <taxon>Kinetoplastea</taxon>
        <taxon>Metakinetoplastina</taxon>
        <taxon>Trypanosomatida</taxon>
        <taxon>Trypanosomatidae</taxon>
        <taxon>Leishmaniinae</taxon>
        <taxon>Leptomonas</taxon>
    </lineage>
</organism>
<dbReference type="Gene3D" id="3.80.10.10">
    <property type="entry name" value="Ribonuclease Inhibitor"/>
    <property type="match status" value="2"/>
</dbReference>
<evidence type="ECO:0000313" key="4">
    <source>
        <dbReference type="EMBL" id="KPA75391.1"/>
    </source>
</evidence>
<feature type="compositionally biased region" description="Basic and acidic residues" evidence="3">
    <location>
        <begin position="534"/>
        <end position="546"/>
    </location>
</feature>
<accession>A0A0N0DS34</accession>
<sequence length="666" mass="70993">MRTNFKAAKGAPAPPPPPRKRERTDKKFSRHNAARAGPSTQNAVELTRVQQLEAKAARDTVLATTLKASPLIAKKFVEAISLDVDVDAARQLLLSSKALTALPSSIGVLCQQLRKLDVAGNDLTDLSPLASLQYLSNLNVSRNPRLASLKGLSGTCLSVLSISYCAVESLVGLEHTALSLRTFIANDNRLQFQSPIFRSESVVPHQRDEEEGSMTDMDAAAPHLPASLRTGVETNAVAMRNYAIFATFQQCETVVLSRNTQLVQSFPAWSAEELAVQCGDRPKRPAHDSGKESGNDSSAEESDARRATHRGDGGPREAEPEADAQTHKLLKHAVALAHPLSVFERLPRLKKLSLSGCALHSLPSRWFLPMVTELRLAQNHLASLQPDGVILRSLHILDISNNLFISVITLRRCRFLEQLSLRGNPLVEEGATHKETMGRASIHSNSNDKAATEEGKDGDPTAPSDVAIPLHVQRSVARLFPSLKLLDHQPVLSAAEMQAATERERDVAAAAAAAPSQQQVHDAKRTGGGADGGGEPRETSTREKTVGGRGAKSGASLSARAPACKAARVDPAVIAAEAAEKDVVVEAPSSVLKTAHAPIIRRERTLLKPGTSLAGQGGGSSNVSATRGDARKKETSTGGANSAAPTVLGQAAVDKLLEQSRKTNAW</sequence>
<dbReference type="InterPro" id="IPR032675">
    <property type="entry name" value="LRR_dom_sf"/>
</dbReference>
<proteinExistence type="predicted"/>
<dbReference type="GeneID" id="26908950"/>
<dbReference type="GO" id="GO:0005737">
    <property type="term" value="C:cytoplasm"/>
    <property type="evidence" value="ECO:0007669"/>
    <property type="project" value="TreeGrafter"/>
</dbReference>
<reference evidence="4 5" key="1">
    <citation type="submission" date="2015-07" db="EMBL/GenBank/DDBJ databases">
        <title>High-quality genome of monoxenous trypanosomatid Leptomonas pyrrhocoris.</title>
        <authorList>
            <person name="Flegontov P."/>
            <person name="Butenko A."/>
            <person name="Firsov S."/>
            <person name="Vlcek C."/>
            <person name="Logacheva M.D."/>
            <person name="Field M."/>
            <person name="Filatov D."/>
            <person name="Flegontova O."/>
            <person name="Gerasimov E."/>
            <person name="Jackson A.P."/>
            <person name="Kelly S."/>
            <person name="Opperdoes F."/>
            <person name="O'Reilly A."/>
            <person name="Votypka J."/>
            <person name="Yurchenko V."/>
            <person name="Lukes J."/>
        </authorList>
    </citation>
    <scope>NUCLEOTIDE SEQUENCE [LARGE SCALE GENOMIC DNA]</scope>
    <source>
        <strain evidence="4">H10</strain>
    </source>
</reference>
<dbReference type="PANTHER" id="PTHR15454">
    <property type="entry name" value="NISCHARIN RELATED"/>
    <property type="match status" value="1"/>
</dbReference>
<feature type="compositionally biased region" description="Basic and acidic residues" evidence="3">
    <location>
        <begin position="280"/>
        <end position="294"/>
    </location>
</feature>
<dbReference type="OrthoDB" id="277458at2759"/>
<dbReference type="FunFam" id="3.80.10.10:FF:001016">
    <property type="entry name" value="Leucine Rich Repeat, putative"/>
    <property type="match status" value="1"/>
</dbReference>
<protein>
    <submittedName>
        <fullName evidence="4">Uncharacterized protein</fullName>
    </submittedName>
</protein>
<feature type="compositionally biased region" description="Low complexity" evidence="3">
    <location>
        <begin position="1"/>
        <end position="11"/>
    </location>
</feature>
<evidence type="ECO:0000313" key="5">
    <source>
        <dbReference type="Proteomes" id="UP000037923"/>
    </source>
</evidence>
<dbReference type="OMA" id="FPTWGVE"/>
<dbReference type="SUPFAM" id="SSF52058">
    <property type="entry name" value="L domain-like"/>
    <property type="match status" value="1"/>
</dbReference>
<evidence type="ECO:0000256" key="3">
    <source>
        <dbReference type="SAM" id="MobiDB-lite"/>
    </source>
</evidence>
<feature type="compositionally biased region" description="Basic and acidic residues" evidence="3">
    <location>
        <begin position="302"/>
        <end position="319"/>
    </location>
</feature>
<feature type="compositionally biased region" description="Basic and acidic residues" evidence="3">
    <location>
        <begin position="450"/>
        <end position="459"/>
    </location>
</feature>
<dbReference type="RefSeq" id="XP_015653829.1">
    <property type="nucleotide sequence ID" value="XM_015807747.1"/>
</dbReference>
<feature type="region of interest" description="Disordered" evidence="3">
    <location>
        <begin position="280"/>
        <end position="325"/>
    </location>
</feature>
<dbReference type="EMBL" id="LGTL01000025">
    <property type="protein sequence ID" value="KPA75391.1"/>
    <property type="molecule type" value="Genomic_DNA"/>
</dbReference>
<dbReference type="Proteomes" id="UP000037923">
    <property type="component" value="Unassembled WGS sequence"/>
</dbReference>